<feature type="chain" id="PRO_5009163363" evidence="1">
    <location>
        <begin position="22"/>
        <end position="354"/>
    </location>
</feature>
<gene>
    <name evidence="2" type="ORF">PACTADRAFT_80833</name>
</gene>
<organism evidence="2 3">
    <name type="scientific">Pachysolen tannophilus NRRL Y-2460</name>
    <dbReference type="NCBI Taxonomy" id="669874"/>
    <lineage>
        <taxon>Eukaryota</taxon>
        <taxon>Fungi</taxon>
        <taxon>Dikarya</taxon>
        <taxon>Ascomycota</taxon>
        <taxon>Saccharomycotina</taxon>
        <taxon>Pichiomycetes</taxon>
        <taxon>Pachysolenaceae</taxon>
        <taxon>Pachysolen</taxon>
    </lineage>
</organism>
<reference evidence="3" key="1">
    <citation type="submission" date="2016-05" db="EMBL/GenBank/DDBJ databases">
        <title>Comparative genomics of biotechnologically important yeasts.</title>
        <authorList>
            <consortium name="DOE Joint Genome Institute"/>
            <person name="Riley R."/>
            <person name="Haridas S."/>
            <person name="Wolfe K.H."/>
            <person name="Lopes M.R."/>
            <person name="Hittinger C.T."/>
            <person name="Goker M."/>
            <person name="Salamov A."/>
            <person name="Wisecaver J."/>
            <person name="Long T.M."/>
            <person name="Aerts A.L."/>
            <person name="Barry K."/>
            <person name="Choi C."/>
            <person name="Clum A."/>
            <person name="Coughlan A.Y."/>
            <person name="Deshpande S."/>
            <person name="Douglass A.P."/>
            <person name="Hanson S.J."/>
            <person name="Klenk H.-P."/>
            <person name="Labutti K."/>
            <person name="Lapidus A."/>
            <person name="Lindquist E."/>
            <person name="Lipzen A."/>
            <person name="Meier-Kolthoff J.P."/>
            <person name="Ohm R.A."/>
            <person name="Otillar R.P."/>
            <person name="Pangilinan J."/>
            <person name="Peng Y."/>
            <person name="Rokas A."/>
            <person name="Rosa C.A."/>
            <person name="Scheuner C."/>
            <person name="Sibirny A.A."/>
            <person name="Slot J.C."/>
            <person name="Stielow J.B."/>
            <person name="Sun H."/>
            <person name="Kurtzman C.P."/>
            <person name="Blackwell M."/>
            <person name="Grigoriev I.V."/>
            <person name="Jeffries T.W."/>
        </authorList>
    </citation>
    <scope>NUCLEOTIDE SEQUENCE [LARGE SCALE GENOMIC DNA]</scope>
    <source>
        <strain evidence="3">NRRL Y-2460</strain>
    </source>
</reference>
<keyword evidence="3" id="KW-1185">Reference proteome</keyword>
<protein>
    <submittedName>
        <fullName evidence="2">Uncharacterized protein</fullName>
    </submittedName>
</protein>
<name>A0A1E4TUK7_PACTA</name>
<dbReference type="Proteomes" id="UP000094236">
    <property type="component" value="Unassembled WGS sequence"/>
</dbReference>
<evidence type="ECO:0000256" key="1">
    <source>
        <dbReference type="SAM" id="SignalP"/>
    </source>
</evidence>
<dbReference type="OrthoDB" id="4024574at2759"/>
<dbReference type="EMBL" id="KV454014">
    <property type="protein sequence ID" value="ODV95431.1"/>
    <property type="molecule type" value="Genomic_DNA"/>
</dbReference>
<proteinExistence type="predicted"/>
<evidence type="ECO:0000313" key="3">
    <source>
        <dbReference type="Proteomes" id="UP000094236"/>
    </source>
</evidence>
<accession>A0A1E4TUK7</accession>
<evidence type="ECO:0000313" key="2">
    <source>
        <dbReference type="EMBL" id="ODV95431.1"/>
    </source>
</evidence>
<keyword evidence="1" id="KW-0732">Signal</keyword>
<dbReference type="AlphaFoldDB" id="A0A1E4TUK7"/>
<sequence>MVRLFLKSVVAVLCLSAFVEANFFKFKLNKNNKQKELAVERLCDPEGTGERYTGFRLEKQFILSNNKKNFTSDVHFISCENGNKVKEYPLNSLNYHNESYIPWQREFCPSEETDDVSKVCYKLARRKSFKQKESSIYMKETFVGGLFSTTRQQNFKKNGKILSLNNFEKYFPLEPLLAENVLNQWIELKAQGTIVYHIPLLYTPNINKLKHGDISFGPEGLAEGNNCPQWGKYINENETYQYTKESQMLYGQAARITQRETFNLLSQYKDRMVEFLKRESTPAALKNIFHKDDFVFKISVDDFKSGGAVDNVMIYLSHVVPNTYFGNIVSGFQNVYESISIEEEIFNYDRTEVL</sequence>
<feature type="signal peptide" evidence="1">
    <location>
        <begin position="1"/>
        <end position="21"/>
    </location>
</feature>